<dbReference type="PANTHER" id="PTHR35988:SF2">
    <property type="entry name" value="15-CIS-ZETA-CAROTENE ISOMERASE, CHLOROPLASTIC"/>
    <property type="match status" value="1"/>
</dbReference>
<dbReference type="InterPro" id="IPR009915">
    <property type="entry name" value="NnrU_dom"/>
</dbReference>
<feature type="domain" description="NnrU" evidence="6">
    <location>
        <begin position="4"/>
        <end position="216"/>
    </location>
</feature>
<keyword evidence="2 5" id="KW-0812">Transmembrane</keyword>
<reference evidence="7 8" key="1">
    <citation type="submission" date="2023-07" db="EMBL/GenBank/DDBJ databases">
        <title>Sorghum-associated microbial communities from plants grown in Nebraska, USA.</title>
        <authorList>
            <person name="Schachtman D."/>
        </authorList>
    </citation>
    <scope>NUCLEOTIDE SEQUENCE [LARGE SCALE GENOMIC DNA]</scope>
    <source>
        <strain evidence="7 8">584</strain>
    </source>
</reference>
<feature type="transmembrane region" description="Helical" evidence="5">
    <location>
        <begin position="35"/>
        <end position="54"/>
    </location>
</feature>
<evidence type="ECO:0000256" key="5">
    <source>
        <dbReference type="SAM" id="Phobius"/>
    </source>
</evidence>
<evidence type="ECO:0000313" key="7">
    <source>
        <dbReference type="EMBL" id="MDR6291665.1"/>
    </source>
</evidence>
<accession>A0ABU1JSR7</accession>
<evidence type="ECO:0000256" key="1">
    <source>
        <dbReference type="ARBA" id="ARBA00004141"/>
    </source>
</evidence>
<name>A0ABU1JSR7_9PROT</name>
<keyword evidence="3 5" id="KW-1133">Transmembrane helix</keyword>
<dbReference type="PANTHER" id="PTHR35988">
    <property type="entry name" value="15-CIS-ZETA-CAROTENE ISOMERASE, CHLOROPLASTIC"/>
    <property type="match status" value="1"/>
</dbReference>
<evidence type="ECO:0000256" key="4">
    <source>
        <dbReference type="ARBA" id="ARBA00023136"/>
    </source>
</evidence>
<gene>
    <name evidence="7" type="ORF">E9232_004199</name>
</gene>
<feature type="transmembrane region" description="Helical" evidence="5">
    <location>
        <begin position="123"/>
        <end position="149"/>
    </location>
</feature>
<evidence type="ECO:0000313" key="8">
    <source>
        <dbReference type="Proteomes" id="UP001262410"/>
    </source>
</evidence>
<feature type="transmembrane region" description="Helical" evidence="5">
    <location>
        <begin position="195"/>
        <end position="214"/>
    </location>
</feature>
<keyword evidence="4 5" id="KW-0472">Membrane</keyword>
<comment type="subcellular location">
    <subcellularLocation>
        <location evidence="1">Membrane</location>
        <topology evidence="1">Multi-pass membrane protein</topology>
    </subcellularLocation>
</comment>
<proteinExistence type="predicted"/>
<protein>
    <submittedName>
        <fullName evidence="7">Membrane protein</fullName>
    </submittedName>
</protein>
<sequence>MLSLILAALFWVVLHLGAAGPLRPALVARLGEGGYRGLFAGLSAVGLIWLVLAYRGAPYVALWPPAPFAVAAVLVFAGFLLLAYSLGPTNPTQVASERLGQGGLQVAGITRITRHPMLWAFTLWALAHLLVNGHVAGLLLFGAILVTALNGMVSIDRKRAASLGAAWDDFARRTSRLPFAAILAGRGELHPGELASWRLGLGVALFVAALWLHGFL</sequence>
<keyword evidence="8" id="KW-1185">Reference proteome</keyword>
<dbReference type="Pfam" id="PF07298">
    <property type="entry name" value="NnrU"/>
    <property type="match status" value="1"/>
</dbReference>
<evidence type="ECO:0000259" key="6">
    <source>
        <dbReference type="Pfam" id="PF07298"/>
    </source>
</evidence>
<dbReference type="EMBL" id="JAVDPW010000007">
    <property type="protein sequence ID" value="MDR6291665.1"/>
    <property type="molecule type" value="Genomic_DNA"/>
</dbReference>
<dbReference type="Proteomes" id="UP001262410">
    <property type="component" value="Unassembled WGS sequence"/>
</dbReference>
<organism evidence="7 8">
    <name type="scientific">Inquilinus ginsengisoli</name>
    <dbReference type="NCBI Taxonomy" id="363840"/>
    <lineage>
        <taxon>Bacteria</taxon>
        <taxon>Pseudomonadati</taxon>
        <taxon>Pseudomonadota</taxon>
        <taxon>Alphaproteobacteria</taxon>
        <taxon>Rhodospirillales</taxon>
        <taxon>Rhodospirillaceae</taxon>
        <taxon>Inquilinus</taxon>
    </lineage>
</organism>
<feature type="transmembrane region" description="Helical" evidence="5">
    <location>
        <begin position="66"/>
        <end position="86"/>
    </location>
</feature>
<dbReference type="RefSeq" id="WP_309797083.1">
    <property type="nucleotide sequence ID" value="NZ_JAVDPW010000007.1"/>
</dbReference>
<evidence type="ECO:0000256" key="3">
    <source>
        <dbReference type="ARBA" id="ARBA00022989"/>
    </source>
</evidence>
<comment type="caution">
    <text evidence="7">The sequence shown here is derived from an EMBL/GenBank/DDBJ whole genome shotgun (WGS) entry which is preliminary data.</text>
</comment>
<dbReference type="Gene3D" id="1.20.120.1630">
    <property type="match status" value="1"/>
</dbReference>
<evidence type="ECO:0000256" key="2">
    <source>
        <dbReference type="ARBA" id="ARBA00022692"/>
    </source>
</evidence>